<dbReference type="EMBL" id="CM046391">
    <property type="protein sequence ID" value="KAI8560579.1"/>
    <property type="molecule type" value="Genomic_DNA"/>
</dbReference>
<reference evidence="1" key="1">
    <citation type="submission" date="2022-02" db="EMBL/GenBank/DDBJ databases">
        <title>Plant Genome Project.</title>
        <authorList>
            <person name="Zhang R.-G."/>
        </authorList>
    </citation>
    <scope>NUCLEOTIDE SEQUENCE</scope>
    <source>
        <strain evidence="1">AT1</strain>
    </source>
</reference>
<dbReference type="Proteomes" id="UP001062846">
    <property type="component" value="Chromosome 4"/>
</dbReference>
<protein>
    <submittedName>
        <fullName evidence="1">Uncharacterized protein</fullName>
    </submittedName>
</protein>
<evidence type="ECO:0000313" key="2">
    <source>
        <dbReference type="Proteomes" id="UP001062846"/>
    </source>
</evidence>
<keyword evidence="2" id="KW-1185">Reference proteome</keyword>
<sequence length="71" mass="7904">MPIHGPPSDIAVLFTHDCCVLKSSFISCDFNFIKHDCNQATHTCAQKVLFNGLSSLWTSILLPWGFLLSHV</sequence>
<proteinExistence type="predicted"/>
<gene>
    <name evidence="1" type="ORF">RHMOL_Rhmol04G0268700</name>
</gene>
<name>A0ACC0P5T2_RHOML</name>
<evidence type="ECO:0000313" key="1">
    <source>
        <dbReference type="EMBL" id="KAI8560579.1"/>
    </source>
</evidence>
<accession>A0ACC0P5T2</accession>
<comment type="caution">
    <text evidence="1">The sequence shown here is derived from an EMBL/GenBank/DDBJ whole genome shotgun (WGS) entry which is preliminary data.</text>
</comment>
<organism evidence="1 2">
    <name type="scientific">Rhododendron molle</name>
    <name type="common">Chinese azalea</name>
    <name type="synonym">Azalea mollis</name>
    <dbReference type="NCBI Taxonomy" id="49168"/>
    <lineage>
        <taxon>Eukaryota</taxon>
        <taxon>Viridiplantae</taxon>
        <taxon>Streptophyta</taxon>
        <taxon>Embryophyta</taxon>
        <taxon>Tracheophyta</taxon>
        <taxon>Spermatophyta</taxon>
        <taxon>Magnoliopsida</taxon>
        <taxon>eudicotyledons</taxon>
        <taxon>Gunneridae</taxon>
        <taxon>Pentapetalae</taxon>
        <taxon>asterids</taxon>
        <taxon>Ericales</taxon>
        <taxon>Ericaceae</taxon>
        <taxon>Ericoideae</taxon>
        <taxon>Rhodoreae</taxon>
        <taxon>Rhododendron</taxon>
    </lineage>
</organism>